<reference evidence="7" key="1">
    <citation type="submission" date="2014-09" db="EMBL/GenBank/DDBJ databases">
        <title>Genome sequence of the luminous mushroom Mycena chlorophos for searching fungal bioluminescence genes.</title>
        <authorList>
            <person name="Tanaka Y."/>
            <person name="Kasuga D."/>
            <person name="Oba Y."/>
            <person name="Hase S."/>
            <person name="Sato K."/>
            <person name="Oba Y."/>
            <person name="Sakakibara Y."/>
        </authorList>
    </citation>
    <scope>NUCLEOTIDE SEQUENCE</scope>
</reference>
<feature type="transmembrane region" description="Helical" evidence="5">
    <location>
        <begin position="379"/>
        <end position="398"/>
    </location>
</feature>
<dbReference type="EMBL" id="DF842145">
    <property type="protein sequence ID" value="GAT46102.1"/>
    <property type="molecule type" value="Genomic_DNA"/>
</dbReference>
<sequence>MADHAPADDTQVLGVTSAATLTEPPANLGDAHYAPVAAGKKSRAFYLSFLAICTTTFLSAIDLTAVATALPTIAHALNDTKGEFTWVGTAYALASTTFILLGGSLADAFGRRPVVLLSISLFAIGSALSGASQNMNMLVAARTVQGMGGGGILSLTEILIGDLVPLAERGVYQGMVGLTWAFAASIGPPIGGALANVNDKAWRWLFFLNLPICGLAMLLVFFFLRVRTPPGTVREKLGRVDWIGNFLVICGAGLAIVGLAWAGIRYPWNSAQTLAPLIIGFVILFCFGVYEYYVPKYPAIPLDVIGNRTSLGGLLVTAVHGMASISTVYYLPVYFQAALGASPIRSAVESLSQAAFISPAAMMGGTSVRIFGKYKPPTFVAWCVVLIGFGLFTTFDAHTPTRNWVGFQIVIALGMGALYPLPTFPILAPLDPRRSGSALALFVFTRSFFQSWGITISSTILQNKLEKNLPQAFVDQFPKGFEIAYLAIPEIRAMPASDPLKGEIQAAFATSLKAVWQTWLGICGIGLFATLLMKEIPLHRVGDATYALEEKKKAAAAADGEKGEAADEPTLLLATAEVDALNGLNGGPFRESTWRNLKMFLSAILVTFLAASSASASQAAPAPATSPVPHDPNYYYPYYACPAGTIDATWDVYSVDDTSSGMIECFFSEADCYYDLDGTYDTEFSSGSCPPTPILASSNSACNAVLCSKANPAGSVLTSFLWYTSASQSACMYDDSSTCLYDGTGHLISASSSGSCPTTVILAACANNPYRRRYRKDDNFTAMLRKKTVHSEVVRRRNARLSSG</sequence>
<keyword evidence="2 5" id="KW-0812">Transmembrane</keyword>
<evidence type="ECO:0000256" key="2">
    <source>
        <dbReference type="ARBA" id="ARBA00022692"/>
    </source>
</evidence>
<comment type="subcellular location">
    <subcellularLocation>
        <location evidence="1">Membrane</location>
        <topology evidence="1">Multi-pass membrane protein</topology>
    </subcellularLocation>
</comment>
<dbReference type="PROSITE" id="PS50850">
    <property type="entry name" value="MFS"/>
    <property type="match status" value="1"/>
</dbReference>
<dbReference type="InterPro" id="IPR020846">
    <property type="entry name" value="MFS_dom"/>
</dbReference>
<feature type="transmembrane region" description="Helical" evidence="5">
    <location>
        <begin position="84"/>
        <end position="102"/>
    </location>
</feature>
<dbReference type="PRINTS" id="PR01036">
    <property type="entry name" value="TCRTETB"/>
</dbReference>
<evidence type="ECO:0000313" key="7">
    <source>
        <dbReference type="EMBL" id="GAT46102.1"/>
    </source>
</evidence>
<evidence type="ECO:0000256" key="5">
    <source>
        <dbReference type="SAM" id="Phobius"/>
    </source>
</evidence>
<name>A0ABQ0L6E8_MYCCL</name>
<keyword evidence="3 5" id="KW-1133">Transmembrane helix</keyword>
<feature type="transmembrane region" description="Helical" evidence="5">
    <location>
        <begin position="144"/>
        <end position="164"/>
    </location>
</feature>
<evidence type="ECO:0000256" key="3">
    <source>
        <dbReference type="ARBA" id="ARBA00022989"/>
    </source>
</evidence>
<feature type="domain" description="Major facilitator superfamily (MFS) profile" evidence="6">
    <location>
        <begin position="48"/>
        <end position="538"/>
    </location>
</feature>
<gene>
    <name evidence="7" type="ORF">MCHLO_03642</name>
</gene>
<dbReference type="PANTHER" id="PTHR23501">
    <property type="entry name" value="MAJOR FACILITATOR SUPERFAMILY"/>
    <property type="match status" value="1"/>
</dbReference>
<dbReference type="PANTHER" id="PTHR23501:SF102">
    <property type="entry name" value="DRUG TRANSPORTER, PUTATIVE (AFU_ORTHOLOGUE AFUA_3G08530)-RELATED"/>
    <property type="match status" value="1"/>
</dbReference>
<dbReference type="InterPro" id="IPR011701">
    <property type="entry name" value="MFS"/>
</dbReference>
<accession>A0ABQ0L6E8</accession>
<evidence type="ECO:0000313" key="8">
    <source>
        <dbReference type="Proteomes" id="UP000815677"/>
    </source>
</evidence>
<feature type="transmembrane region" description="Helical" evidence="5">
    <location>
        <begin position="404"/>
        <end position="427"/>
    </location>
</feature>
<feature type="transmembrane region" description="Helical" evidence="5">
    <location>
        <begin position="311"/>
        <end position="331"/>
    </location>
</feature>
<protein>
    <recommendedName>
        <fullName evidence="6">Major facilitator superfamily (MFS) profile domain-containing protein</fullName>
    </recommendedName>
</protein>
<feature type="transmembrane region" description="Helical" evidence="5">
    <location>
        <begin position="114"/>
        <end position="132"/>
    </location>
</feature>
<feature type="transmembrane region" description="Helical" evidence="5">
    <location>
        <begin position="270"/>
        <end position="290"/>
    </location>
</feature>
<organism evidence="7 8">
    <name type="scientific">Mycena chlorophos</name>
    <name type="common">Agaric fungus</name>
    <name type="synonym">Agaricus chlorophos</name>
    <dbReference type="NCBI Taxonomy" id="658473"/>
    <lineage>
        <taxon>Eukaryota</taxon>
        <taxon>Fungi</taxon>
        <taxon>Dikarya</taxon>
        <taxon>Basidiomycota</taxon>
        <taxon>Agaricomycotina</taxon>
        <taxon>Agaricomycetes</taxon>
        <taxon>Agaricomycetidae</taxon>
        <taxon>Agaricales</taxon>
        <taxon>Marasmiineae</taxon>
        <taxon>Mycenaceae</taxon>
        <taxon>Mycena</taxon>
    </lineage>
</organism>
<dbReference type="SUPFAM" id="SSF103473">
    <property type="entry name" value="MFS general substrate transporter"/>
    <property type="match status" value="1"/>
</dbReference>
<evidence type="ECO:0000256" key="1">
    <source>
        <dbReference type="ARBA" id="ARBA00004141"/>
    </source>
</evidence>
<feature type="transmembrane region" description="Helical" evidence="5">
    <location>
        <begin position="245"/>
        <end position="264"/>
    </location>
</feature>
<feature type="transmembrane region" description="Helical" evidence="5">
    <location>
        <begin position="176"/>
        <end position="195"/>
    </location>
</feature>
<evidence type="ECO:0000256" key="4">
    <source>
        <dbReference type="ARBA" id="ARBA00023136"/>
    </source>
</evidence>
<keyword evidence="4 5" id="KW-0472">Membrane</keyword>
<proteinExistence type="predicted"/>
<dbReference type="InterPro" id="IPR036259">
    <property type="entry name" value="MFS_trans_sf"/>
</dbReference>
<feature type="transmembrane region" description="Helical" evidence="5">
    <location>
        <begin position="44"/>
        <end position="64"/>
    </location>
</feature>
<keyword evidence="8" id="KW-1185">Reference proteome</keyword>
<dbReference type="Pfam" id="PF07690">
    <property type="entry name" value="MFS_1"/>
    <property type="match status" value="1"/>
</dbReference>
<dbReference type="Proteomes" id="UP000815677">
    <property type="component" value="Unassembled WGS sequence"/>
</dbReference>
<feature type="transmembrane region" description="Helical" evidence="5">
    <location>
        <begin position="201"/>
        <end position="224"/>
    </location>
</feature>
<evidence type="ECO:0000259" key="6">
    <source>
        <dbReference type="PROSITE" id="PS50850"/>
    </source>
</evidence>
<dbReference type="Gene3D" id="1.20.1250.20">
    <property type="entry name" value="MFS general substrate transporter like domains"/>
    <property type="match status" value="1"/>
</dbReference>
<dbReference type="CDD" id="cd17502">
    <property type="entry name" value="MFS_Azr1_MDR_like"/>
    <property type="match status" value="1"/>
</dbReference>